<keyword evidence="3" id="KW-0808">Transferase</keyword>
<dbReference type="CDD" id="cd00761">
    <property type="entry name" value="Glyco_tranf_GTA_type"/>
    <property type="match status" value="1"/>
</dbReference>
<dbReference type="GO" id="GO:0016758">
    <property type="term" value="F:hexosyltransferase activity"/>
    <property type="evidence" value="ECO:0007669"/>
    <property type="project" value="UniProtKB-ARBA"/>
</dbReference>
<evidence type="ECO:0000313" key="3">
    <source>
        <dbReference type="EMBL" id="MYL20102.1"/>
    </source>
</evidence>
<gene>
    <name evidence="3" type="ORF">GLW04_09415</name>
</gene>
<name>A0A845DUV8_9BACI</name>
<dbReference type="EMBL" id="WMET01000002">
    <property type="protein sequence ID" value="MYL20102.1"/>
    <property type="molecule type" value="Genomic_DNA"/>
</dbReference>
<dbReference type="SUPFAM" id="SSF53448">
    <property type="entry name" value="Nucleotide-diphospho-sugar transferases"/>
    <property type="match status" value="1"/>
</dbReference>
<dbReference type="InterPro" id="IPR029044">
    <property type="entry name" value="Nucleotide-diphossugar_trans"/>
</dbReference>
<dbReference type="Pfam" id="PF00535">
    <property type="entry name" value="Glycos_transf_2"/>
    <property type="match status" value="1"/>
</dbReference>
<sequence>MKKVPVSVVIPHYNNAGTIERAVMSIAGQTWKPMEVIIVDDCSTDKSSRAVLNDICQKYQETLNLVLIKNNKNKGPGASRNIGWNSAKGDYVAFLDSDDAWNRKKLEIQYGYMKTNPNVDFTCHDNLLKGQTKDINERYSVKEISFNKLLYKNVIGTRTVMLKKSLENRFVKNKYHSEDYLLWLDIAYDNNTIRKLNIPLSYSFSHPFLGEGLSGNLLKMYKGELDSYTRIFKEKKISVIKYIIIATFSSIKFLRRLYIQIRQKVFGV</sequence>
<comment type="caution">
    <text evidence="3">The sequence shown here is derived from an EMBL/GenBank/DDBJ whole genome shotgun (WGS) entry which is preliminary data.</text>
</comment>
<proteinExistence type="inferred from homology"/>
<dbReference type="RefSeq" id="WP_160836524.1">
    <property type="nucleotide sequence ID" value="NZ_WMET01000002.1"/>
</dbReference>
<dbReference type="PANTHER" id="PTHR22916:SF3">
    <property type="entry name" value="UDP-GLCNAC:BETAGAL BETA-1,3-N-ACETYLGLUCOSAMINYLTRANSFERASE-LIKE PROTEIN 1"/>
    <property type="match status" value="1"/>
</dbReference>
<feature type="domain" description="Glycosyltransferase 2-like" evidence="2">
    <location>
        <begin position="7"/>
        <end position="134"/>
    </location>
</feature>
<organism evidence="3 4">
    <name type="scientific">Halobacillus litoralis</name>
    <dbReference type="NCBI Taxonomy" id="45668"/>
    <lineage>
        <taxon>Bacteria</taxon>
        <taxon>Bacillati</taxon>
        <taxon>Bacillota</taxon>
        <taxon>Bacilli</taxon>
        <taxon>Bacillales</taxon>
        <taxon>Bacillaceae</taxon>
        <taxon>Halobacillus</taxon>
    </lineage>
</organism>
<dbReference type="InterPro" id="IPR001173">
    <property type="entry name" value="Glyco_trans_2-like"/>
</dbReference>
<dbReference type="PANTHER" id="PTHR22916">
    <property type="entry name" value="GLYCOSYLTRANSFERASE"/>
    <property type="match status" value="1"/>
</dbReference>
<evidence type="ECO:0000256" key="1">
    <source>
        <dbReference type="ARBA" id="ARBA00006739"/>
    </source>
</evidence>
<evidence type="ECO:0000259" key="2">
    <source>
        <dbReference type="Pfam" id="PF00535"/>
    </source>
</evidence>
<comment type="similarity">
    <text evidence="1">Belongs to the glycosyltransferase 2 family.</text>
</comment>
<dbReference type="Gene3D" id="3.90.550.10">
    <property type="entry name" value="Spore Coat Polysaccharide Biosynthesis Protein SpsA, Chain A"/>
    <property type="match status" value="1"/>
</dbReference>
<protein>
    <submittedName>
        <fullName evidence="3">Glycosyltransferase</fullName>
    </submittedName>
</protein>
<dbReference type="AlphaFoldDB" id="A0A845DUV8"/>
<dbReference type="Proteomes" id="UP000460949">
    <property type="component" value="Unassembled WGS sequence"/>
</dbReference>
<evidence type="ECO:0000313" key="4">
    <source>
        <dbReference type="Proteomes" id="UP000460949"/>
    </source>
</evidence>
<accession>A0A845DUV8</accession>
<reference evidence="3 4" key="1">
    <citation type="submission" date="2019-11" db="EMBL/GenBank/DDBJ databases">
        <title>Genome sequences of 17 halophilic strains isolated from different environments.</title>
        <authorList>
            <person name="Furrow R.E."/>
        </authorList>
    </citation>
    <scope>NUCLEOTIDE SEQUENCE [LARGE SCALE GENOMIC DNA]</scope>
    <source>
        <strain evidence="3 4">22511_23_Filter</strain>
    </source>
</reference>